<evidence type="ECO:0000313" key="1">
    <source>
        <dbReference type="EMBL" id="JAH41600.1"/>
    </source>
</evidence>
<name>A0A0E9SLP5_ANGAN</name>
<dbReference type="EMBL" id="GBXM01066977">
    <property type="protein sequence ID" value="JAH41600.1"/>
    <property type="molecule type" value="Transcribed_RNA"/>
</dbReference>
<dbReference type="AlphaFoldDB" id="A0A0E9SLP5"/>
<protein>
    <submittedName>
        <fullName evidence="1">Uncharacterized protein</fullName>
    </submittedName>
</protein>
<proteinExistence type="predicted"/>
<reference evidence="1" key="2">
    <citation type="journal article" date="2015" name="Fish Shellfish Immunol.">
        <title>Early steps in the European eel (Anguilla anguilla)-Vibrio vulnificus interaction in the gills: Role of the RtxA13 toxin.</title>
        <authorList>
            <person name="Callol A."/>
            <person name="Pajuelo D."/>
            <person name="Ebbesson L."/>
            <person name="Teles M."/>
            <person name="MacKenzie S."/>
            <person name="Amaro C."/>
        </authorList>
    </citation>
    <scope>NUCLEOTIDE SEQUENCE</scope>
</reference>
<sequence length="50" mass="5244">MGPVLVQNTNIEEKKQFCLVSGTSCLITATSCRALPIGPAVTIQIPQKSG</sequence>
<accession>A0A0E9SLP5</accession>
<organism evidence="1">
    <name type="scientific">Anguilla anguilla</name>
    <name type="common">European freshwater eel</name>
    <name type="synonym">Muraena anguilla</name>
    <dbReference type="NCBI Taxonomy" id="7936"/>
    <lineage>
        <taxon>Eukaryota</taxon>
        <taxon>Metazoa</taxon>
        <taxon>Chordata</taxon>
        <taxon>Craniata</taxon>
        <taxon>Vertebrata</taxon>
        <taxon>Euteleostomi</taxon>
        <taxon>Actinopterygii</taxon>
        <taxon>Neopterygii</taxon>
        <taxon>Teleostei</taxon>
        <taxon>Anguilliformes</taxon>
        <taxon>Anguillidae</taxon>
        <taxon>Anguilla</taxon>
    </lineage>
</organism>
<reference evidence="1" key="1">
    <citation type="submission" date="2014-11" db="EMBL/GenBank/DDBJ databases">
        <authorList>
            <person name="Amaro Gonzalez C."/>
        </authorList>
    </citation>
    <scope>NUCLEOTIDE SEQUENCE</scope>
</reference>